<gene>
    <name evidence="7 11" type="primary">murD</name>
    <name evidence="11" type="ORF">N7E81_10045</name>
</gene>
<dbReference type="Gene3D" id="3.40.1190.10">
    <property type="entry name" value="Mur-like, catalytic domain"/>
    <property type="match status" value="1"/>
</dbReference>
<dbReference type="PANTHER" id="PTHR43692:SF1">
    <property type="entry name" value="UDP-N-ACETYLMURAMOYLALANINE--D-GLUTAMATE LIGASE"/>
    <property type="match status" value="1"/>
</dbReference>
<comment type="function">
    <text evidence="7 8">Cell wall formation. Catalyzes the addition of glutamate to the nucleotide precursor UDP-N-acetylmuramoyl-L-alanine (UMA).</text>
</comment>
<keyword evidence="7 8" id="KW-0961">Cell wall biogenesis/degradation</keyword>
<dbReference type="RefSeq" id="WP_263049456.1">
    <property type="nucleotide sequence ID" value="NZ_CP106735.1"/>
</dbReference>
<dbReference type="InterPro" id="IPR013221">
    <property type="entry name" value="Mur_ligase_cen"/>
</dbReference>
<keyword evidence="7 8" id="KW-0132">Cell division</keyword>
<evidence type="ECO:0000256" key="2">
    <source>
        <dbReference type="ARBA" id="ARBA00004752"/>
    </source>
</evidence>
<dbReference type="Gene3D" id="3.40.50.720">
    <property type="entry name" value="NAD(P)-binding Rossmann-like Domain"/>
    <property type="match status" value="1"/>
</dbReference>
<comment type="subcellular location">
    <subcellularLocation>
        <location evidence="1 7 8">Cytoplasm</location>
    </subcellularLocation>
</comment>
<evidence type="ECO:0000256" key="1">
    <source>
        <dbReference type="ARBA" id="ARBA00004496"/>
    </source>
</evidence>
<feature type="domain" description="Mur ligase central" evidence="10">
    <location>
        <begin position="112"/>
        <end position="291"/>
    </location>
</feature>
<evidence type="ECO:0000256" key="6">
    <source>
        <dbReference type="ARBA" id="ARBA00022840"/>
    </source>
</evidence>
<dbReference type="Pfam" id="PF02875">
    <property type="entry name" value="Mur_ligase_C"/>
    <property type="match status" value="1"/>
</dbReference>
<dbReference type="InterPro" id="IPR036615">
    <property type="entry name" value="Mur_ligase_C_dom_sf"/>
</dbReference>
<dbReference type="GO" id="GO:0008764">
    <property type="term" value="F:UDP-N-acetylmuramoylalanine-D-glutamate ligase activity"/>
    <property type="evidence" value="ECO:0007669"/>
    <property type="project" value="UniProtKB-EC"/>
</dbReference>
<accession>A0ABY6CVE4</accession>
<keyword evidence="3 7" id="KW-0963">Cytoplasm</keyword>
<dbReference type="SUPFAM" id="SSF51984">
    <property type="entry name" value="MurCD N-terminal domain"/>
    <property type="match status" value="1"/>
</dbReference>
<dbReference type="HAMAP" id="MF_00639">
    <property type="entry name" value="MurD"/>
    <property type="match status" value="1"/>
</dbReference>
<evidence type="ECO:0000256" key="7">
    <source>
        <dbReference type="HAMAP-Rule" id="MF_00639"/>
    </source>
</evidence>
<keyword evidence="7 8" id="KW-0133">Cell shape</keyword>
<sequence length="458" mass="50344">MKEHKNHSVAILGSGESGMGALRLARKHGLKAFLSDAQTIPVQKQRRIEAMGAGFEQGVHTLDELLKYDEVIKSPGIPDTALVITELIKVGKPVISEIEFASRYTEAKIIGITGSNGKTTTTLLTTHLLKHAGLNVASAGNVGNSFSDLLVDENPDVIVLELSSFQLDGVVDFRPDIAILLNITPDHLDRYNYDMEQYADAKWRLVKNMTQGSVLIYNADDEMITKRVIASDLACAKNQLTTKSKTNSGAYFLEGYLIFDCEKSIQIVPVEDLPLLGKHNKYNQMAAILAAIELEVPFGKIIEALATFKNAPHRLELVGYIQDVAFINDSKATNVDAVYYALDAMIRPVVWIAGGVNKGNDYAQIKNLVKNKVNTLICMGADNVHLIEEFAKDVDTLIEVRSAEEAVQQATELAKAGEVVLLSPACASFDLFNNYEHRGDLFRAEVLRLKKIKEAVKA</sequence>
<organism evidence="11 12">
    <name type="scientific">Reichenbachiella carrageenanivorans</name>
    <dbReference type="NCBI Taxonomy" id="2979869"/>
    <lineage>
        <taxon>Bacteria</taxon>
        <taxon>Pseudomonadati</taxon>
        <taxon>Bacteroidota</taxon>
        <taxon>Cytophagia</taxon>
        <taxon>Cytophagales</taxon>
        <taxon>Reichenbachiellaceae</taxon>
        <taxon>Reichenbachiella</taxon>
    </lineage>
</organism>
<reference evidence="11" key="1">
    <citation type="submission" date="2022-10" db="EMBL/GenBank/DDBJ databases">
        <title>Comparative genomics and taxonomic characterization of three novel marine species of genus Reichenbachiella exhibiting antioxidant and polysaccharide degradation activities.</title>
        <authorList>
            <person name="Muhammad N."/>
            <person name="Lee Y.-J."/>
            <person name="Ko J."/>
            <person name="Kim S.-G."/>
        </authorList>
    </citation>
    <scope>NUCLEOTIDE SEQUENCE</scope>
    <source>
        <strain evidence="11">Wsw4-B4</strain>
    </source>
</reference>
<evidence type="ECO:0000256" key="3">
    <source>
        <dbReference type="ARBA" id="ARBA00022490"/>
    </source>
</evidence>
<dbReference type="InterPro" id="IPR005762">
    <property type="entry name" value="MurD"/>
</dbReference>
<keyword evidence="4 7" id="KW-0436">Ligase</keyword>
<dbReference type="PANTHER" id="PTHR43692">
    <property type="entry name" value="UDP-N-ACETYLMURAMOYLALANINE--D-GLUTAMATE LIGASE"/>
    <property type="match status" value="1"/>
</dbReference>
<keyword evidence="7 8" id="KW-0131">Cell cycle</keyword>
<evidence type="ECO:0000313" key="11">
    <source>
        <dbReference type="EMBL" id="UXX77709.1"/>
    </source>
</evidence>
<dbReference type="InterPro" id="IPR004101">
    <property type="entry name" value="Mur_ligase_C"/>
</dbReference>
<dbReference type="InterPro" id="IPR036565">
    <property type="entry name" value="Mur-like_cat_sf"/>
</dbReference>
<comment type="catalytic activity">
    <reaction evidence="7 8">
        <text>UDP-N-acetyl-alpha-D-muramoyl-L-alanine + D-glutamate + ATP = UDP-N-acetyl-alpha-D-muramoyl-L-alanyl-D-glutamate + ADP + phosphate + H(+)</text>
        <dbReference type="Rhea" id="RHEA:16429"/>
        <dbReference type="ChEBI" id="CHEBI:15378"/>
        <dbReference type="ChEBI" id="CHEBI:29986"/>
        <dbReference type="ChEBI" id="CHEBI:30616"/>
        <dbReference type="ChEBI" id="CHEBI:43474"/>
        <dbReference type="ChEBI" id="CHEBI:83898"/>
        <dbReference type="ChEBI" id="CHEBI:83900"/>
        <dbReference type="ChEBI" id="CHEBI:456216"/>
        <dbReference type="EC" id="6.3.2.9"/>
    </reaction>
</comment>
<dbReference type="Pfam" id="PF08245">
    <property type="entry name" value="Mur_ligase_M"/>
    <property type="match status" value="1"/>
</dbReference>
<feature type="binding site" evidence="7">
    <location>
        <begin position="114"/>
        <end position="120"/>
    </location>
    <ligand>
        <name>ATP</name>
        <dbReference type="ChEBI" id="CHEBI:30616"/>
    </ligand>
</feature>
<feature type="domain" description="Mur ligase C-terminal" evidence="9">
    <location>
        <begin position="313"/>
        <end position="426"/>
    </location>
</feature>
<dbReference type="Gene3D" id="3.90.190.20">
    <property type="entry name" value="Mur ligase, C-terminal domain"/>
    <property type="match status" value="1"/>
</dbReference>
<evidence type="ECO:0000256" key="4">
    <source>
        <dbReference type="ARBA" id="ARBA00022598"/>
    </source>
</evidence>
<dbReference type="EMBL" id="CP106735">
    <property type="protein sequence ID" value="UXX77709.1"/>
    <property type="molecule type" value="Genomic_DNA"/>
</dbReference>
<evidence type="ECO:0000259" key="10">
    <source>
        <dbReference type="Pfam" id="PF08245"/>
    </source>
</evidence>
<evidence type="ECO:0000256" key="5">
    <source>
        <dbReference type="ARBA" id="ARBA00022741"/>
    </source>
</evidence>
<keyword evidence="5 7" id="KW-0547">Nucleotide-binding</keyword>
<name>A0ABY6CVE4_9BACT</name>
<comment type="similarity">
    <text evidence="7">Belongs to the MurCDEF family.</text>
</comment>
<keyword evidence="6 7" id="KW-0067">ATP-binding</keyword>
<dbReference type="SUPFAM" id="SSF53244">
    <property type="entry name" value="MurD-like peptide ligases, peptide-binding domain"/>
    <property type="match status" value="1"/>
</dbReference>
<evidence type="ECO:0000259" key="9">
    <source>
        <dbReference type="Pfam" id="PF02875"/>
    </source>
</evidence>
<evidence type="ECO:0000313" key="12">
    <source>
        <dbReference type="Proteomes" id="UP001062165"/>
    </source>
</evidence>
<keyword evidence="7 8" id="KW-0573">Peptidoglycan synthesis</keyword>
<keyword evidence="12" id="KW-1185">Reference proteome</keyword>
<dbReference type="NCBIfam" id="TIGR01087">
    <property type="entry name" value="murD"/>
    <property type="match status" value="1"/>
</dbReference>
<evidence type="ECO:0000256" key="8">
    <source>
        <dbReference type="RuleBase" id="RU003664"/>
    </source>
</evidence>
<proteinExistence type="inferred from homology"/>
<dbReference type="EC" id="6.3.2.9" evidence="7 8"/>
<dbReference type="SUPFAM" id="SSF53623">
    <property type="entry name" value="MurD-like peptide ligases, catalytic domain"/>
    <property type="match status" value="1"/>
</dbReference>
<dbReference type="Proteomes" id="UP001062165">
    <property type="component" value="Chromosome"/>
</dbReference>
<comment type="pathway">
    <text evidence="2 7 8">Cell wall biogenesis; peptidoglycan biosynthesis.</text>
</comment>
<protein>
    <recommendedName>
        <fullName evidence="7 8">UDP-N-acetylmuramoylalanine--D-glutamate ligase</fullName>
        <ecNumber evidence="7 8">6.3.2.9</ecNumber>
    </recommendedName>
    <alternativeName>
        <fullName evidence="7">D-glutamic acid-adding enzyme</fullName>
    </alternativeName>
    <alternativeName>
        <fullName evidence="7">UDP-N-acetylmuramoyl-L-alanyl-D-glutamate synthetase</fullName>
    </alternativeName>
</protein>